<sequence>MGMTVYHKEIEDAVAHGLHEGATAVVFTSRGTRT</sequence>
<evidence type="ECO:0000313" key="1">
    <source>
        <dbReference type="EMBL" id="SAL55259.1"/>
    </source>
</evidence>
<evidence type="ECO:0000313" key="2">
    <source>
        <dbReference type="Proteomes" id="UP000054893"/>
    </source>
</evidence>
<gene>
    <name evidence="1" type="ORF">AWB64_06092</name>
</gene>
<dbReference type="Proteomes" id="UP000054893">
    <property type="component" value="Unassembled WGS sequence"/>
</dbReference>
<proteinExistence type="predicted"/>
<name>A0A158IG70_CABSO</name>
<dbReference type="AlphaFoldDB" id="A0A158IG70"/>
<accession>A0A158IG70</accession>
<protein>
    <submittedName>
        <fullName evidence="1">Uncharacterized protein</fullName>
    </submittedName>
</protein>
<reference evidence="1 2" key="1">
    <citation type="submission" date="2016-01" db="EMBL/GenBank/DDBJ databases">
        <authorList>
            <person name="Oliw E.H."/>
        </authorList>
    </citation>
    <scope>NUCLEOTIDE SEQUENCE [LARGE SCALE GENOMIC DNA]</scope>
    <source>
        <strain evidence="1">LMG 22029</strain>
    </source>
</reference>
<dbReference type="EMBL" id="FCOC02000038">
    <property type="protein sequence ID" value="SAL55259.1"/>
    <property type="molecule type" value="Genomic_DNA"/>
</dbReference>
<organism evidence="1 2">
    <name type="scientific">Caballeronia sordidicola</name>
    <name type="common">Burkholderia sordidicola</name>
    <dbReference type="NCBI Taxonomy" id="196367"/>
    <lineage>
        <taxon>Bacteria</taxon>
        <taxon>Pseudomonadati</taxon>
        <taxon>Pseudomonadota</taxon>
        <taxon>Betaproteobacteria</taxon>
        <taxon>Burkholderiales</taxon>
        <taxon>Burkholderiaceae</taxon>
        <taxon>Caballeronia</taxon>
    </lineage>
</organism>